<dbReference type="EMBL" id="ML975446">
    <property type="protein sequence ID" value="KAF1829382.1"/>
    <property type="molecule type" value="Genomic_DNA"/>
</dbReference>
<sequence length="56" mass="6121">MHTDSLLRVPIAVARNLQSWSSPTGMAKSLASAGAQYARILWFCTAISNVDQQLED</sequence>
<accession>A0A6A5K4X7</accession>
<evidence type="ECO:0000313" key="1">
    <source>
        <dbReference type="EMBL" id="KAF1829382.1"/>
    </source>
</evidence>
<dbReference type="Proteomes" id="UP000800040">
    <property type="component" value="Unassembled WGS sequence"/>
</dbReference>
<dbReference type="AlphaFoldDB" id="A0A6A5K4X7"/>
<organism evidence="1 2">
    <name type="scientific">Decorospora gaudefroyi</name>
    <dbReference type="NCBI Taxonomy" id="184978"/>
    <lineage>
        <taxon>Eukaryota</taxon>
        <taxon>Fungi</taxon>
        <taxon>Dikarya</taxon>
        <taxon>Ascomycota</taxon>
        <taxon>Pezizomycotina</taxon>
        <taxon>Dothideomycetes</taxon>
        <taxon>Pleosporomycetidae</taxon>
        <taxon>Pleosporales</taxon>
        <taxon>Pleosporineae</taxon>
        <taxon>Pleosporaceae</taxon>
        <taxon>Decorospora</taxon>
    </lineage>
</organism>
<keyword evidence="2" id="KW-1185">Reference proteome</keyword>
<proteinExistence type="predicted"/>
<protein>
    <submittedName>
        <fullName evidence="1">Uncharacterized protein</fullName>
    </submittedName>
</protein>
<gene>
    <name evidence="1" type="ORF">BDW02DRAFT_574012</name>
</gene>
<evidence type="ECO:0000313" key="2">
    <source>
        <dbReference type="Proteomes" id="UP000800040"/>
    </source>
</evidence>
<name>A0A6A5K4X7_9PLEO</name>
<reference evidence="1" key="1">
    <citation type="submission" date="2020-01" db="EMBL/GenBank/DDBJ databases">
        <authorList>
            <consortium name="DOE Joint Genome Institute"/>
            <person name="Haridas S."/>
            <person name="Albert R."/>
            <person name="Binder M."/>
            <person name="Bloem J."/>
            <person name="Labutti K."/>
            <person name="Salamov A."/>
            <person name="Andreopoulos B."/>
            <person name="Baker S.E."/>
            <person name="Barry K."/>
            <person name="Bills G."/>
            <person name="Bluhm B.H."/>
            <person name="Cannon C."/>
            <person name="Castanera R."/>
            <person name="Culley D.E."/>
            <person name="Daum C."/>
            <person name="Ezra D."/>
            <person name="Gonzalez J.B."/>
            <person name="Henrissat B."/>
            <person name="Kuo A."/>
            <person name="Liang C."/>
            <person name="Lipzen A."/>
            <person name="Lutzoni F."/>
            <person name="Magnuson J."/>
            <person name="Mondo S."/>
            <person name="Nolan M."/>
            <person name="Ohm R."/>
            <person name="Pangilinan J."/>
            <person name="Park H.-J."/>
            <person name="Ramirez L."/>
            <person name="Alfaro M."/>
            <person name="Sun H."/>
            <person name="Tritt A."/>
            <person name="Yoshinaga Y."/>
            <person name="Zwiers L.-H."/>
            <person name="Turgeon B.G."/>
            <person name="Goodwin S.B."/>
            <person name="Spatafora J.W."/>
            <person name="Crous P.W."/>
            <person name="Grigoriev I.V."/>
        </authorList>
    </citation>
    <scope>NUCLEOTIDE SEQUENCE</scope>
    <source>
        <strain evidence="1">P77</strain>
    </source>
</reference>